<dbReference type="InterPro" id="IPR045584">
    <property type="entry name" value="Pilin-like"/>
</dbReference>
<protein>
    <recommendedName>
        <fullName evidence="9">Type II secretion system protein I</fullName>
        <shortName evidence="9">T2SS minor pseudopilin I</shortName>
    </recommendedName>
</protein>
<comment type="PTM">
    <text evidence="9">Cleaved by prepilin peptidase.</text>
</comment>
<comment type="caution">
    <text evidence="11">The sequence shown here is derived from an EMBL/GenBank/DDBJ whole genome shotgun (WGS) entry which is preliminary data.</text>
</comment>
<dbReference type="EMBL" id="PIPR01000001">
    <property type="protein sequence ID" value="RUO41669.1"/>
    <property type="molecule type" value="Genomic_DNA"/>
</dbReference>
<evidence type="ECO:0000256" key="8">
    <source>
        <dbReference type="ARBA" id="ARBA00023136"/>
    </source>
</evidence>
<dbReference type="GO" id="GO:0015628">
    <property type="term" value="P:protein secretion by the type II secretion system"/>
    <property type="evidence" value="ECO:0007669"/>
    <property type="project" value="UniProtKB-UniRule"/>
</dbReference>
<feature type="domain" description="Type II secretion system protein GspI C-terminal" evidence="10">
    <location>
        <begin position="65"/>
        <end position="142"/>
    </location>
</feature>
<evidence type="ECO:0000256" key="6">
    <source>
        <dbReference type="ARBA" id="ARBA00022692"/>
    </source>
</evidence>
<evidence type="ECO:0000256" key="5">
    <source>
        <dbReference type="ARBA" id="ARBA00022519"/>
    </source>
</evidence>
<keyword evidence="4 9" id="KW-0488">Methylation</keyword>
<comment type="function">
    <text evidence="9">Component of the type II secretion system required for the energy-dependent secretion of extracellular factors such as proteases and toxins from the periplasm.</text>
</comment>
<dbReference type="InterPro" id="IPR012902">
    <property type="entry name" value="N_methyl_site"/>
</dbReference>
<dbReference type="InterPro" id="IPR003413">
    <property type="entry name" value="T2SS_GspI_C"/>
</dbReference>
<comment type="subunit">
    <text evidence="9">Type II secretion is composed of four main components: the outer membrane complex, the inner membrane complex, the cytoplasmic secretion ATPase and the periplasm-spanning pseudopilus.</text>
</comment>
<dbReference type="PANTHER" id="PTHR38779:SF2">
    <property type="entry name" value="TYPE II SECRETION SYSTEM PROTEIN I-RELATED"/>
    <property type="match status" value="1"/>
</dbReference>
<keyword evidence="5 9" id="KW-0997">Cell inner membrane</keyword>
<accession>A0A7Z6ZUH9</accession>
<proteinExistence type="inferred from homology"/>
<reference evidence="12" key="1">
    <citation type="journal article" date="2018" name="Front. Microbiol.">
        <title>Genome-Based Analysis Reveals the Taxonomy and Diversity of the Family Idiomarinaceae.</title>
        <authorList>
            <person name="Liu Y."/>
            <person name="Lai Q."/>
            <person name="Shao Z."/>
        </authorList>
    </citation>
    <scope>NUCLEOTIDE SEQUENCE [LARGE SCALE GENOMIC DNA]</scope>
    <source>
        <strain evidence="12">KYW314</strain>
    </source>
</reference>
<dbReference type="PANTHER" id="PTHR38779">
    <property type="entry name" value="TYPE II SECRETION SYSTEM PROTEIN I-RELATED"/>
    <property type="match status" value="1"/>
</dbReference>
<organism evidence="11 12">
    <name type="scientific">Pseudidiomarina aestuarii</name>
    <dbReference type="NCBI Taxonomy" id="624146"/>
    <lineage>
        <taxon>Bacteria</taxon>
        <taxon>Pseudomonadati</taxon>
        <taxon>Pseudomonadota</taxon>
        <taxon>Gammaproteobacteria</taxon>
        <taxon>Alteromonadales</taxon>
        <taxon>Idiomarinaceae</taxon>
        <taxon>Pseudidiomarina</taxon>
    </lineage>
</organism>
<dbReference type="Pfam" id="PF02501">
    <property type="entry name" value="T2SSI"/>
    <property type="match status" value="1"/>
</dbReference>
<dbReference type="AlphaFoldDB" id="A0A7Z6ZUH9"/>
<gene>
    <name evidence="11" type="primary">gspI</name>
    <name evidence="11" type="ORF">CWE22_05800</name>
</gene>
<evidence type="ECO:0000256" key="2">
    <source>
        <dbReference type="ARBA" id="ARBA00008358"/>
    </source>
</evidence>
<sequence>MVSNSTMAVWIISMCWRRSTKMTTKPNHQTGFTLIEVMAALAIFALAAIAGISSSSGHLNDLSYMQEKTLARYAASNAVARMSLEYPPRDNSNGTEIIADQSFNWTVEVSDTPNEGIYYVTVRVAPADDPEQRPLHQISVYQGPIRQ</sequence>
<dbReference type="NCBIfam" id="TIGR01707">
    <property type="entry name" value="gspI"/>
    <property type="match status" value="1"/>
</dbReference>
<evidence type="ECO:0000256" key="9">
    <source>
        <dbReference type="RuleBase" id="RU368030"/>
    </source>
</evidence>
<evidence type="ECO:0000256" key="3">
    <source>
        <dbReference type="ARBA" id="ARBA00022475"/>
    </source>
</evidence>
<dbReference type="SUPFAM" id="SSF54523">
    <property type="entry name" value="Pili subunits"/>
    <property type="match status" value="1"/>
</dbReference>
<dbReference type="GO" id="GO:0015627">
    <property type="term" value="C:type II protein secretion system complex"/>
    <property type="evidence" value="ECO:0007669"/>
    <property type="project" value="UniProtKB-UniRule"/>
</dbReference>
<dbReference type="Gene3D" id="3.30.1300.30">
    <property type="entry name" value="GSPII I/J protein-like"/>
    <property type="match status" value="1"/>
</dbReference>
<evidence type="ECO:0000313" key="12">
    <source>
        <dbReference type="Proteomes" id="UP000287766"/>
    </source>
</evidence>
<dbReference type="Pfam" id="PF07963">
    <property type="entry name" value="N_methyl"/>
    <property type="match status" value="1"/>
</dbReference>
<evidence type="ECO:0000256" key="7">
    <source>
        <dbReference type="ARBA" id="ARBA00022989"/>
    </source>
</evidence>
<keyword evidence="3" id="KW-1003">Cell membrane</keyword>
<keyword evidence="6" id="KW-0812">Transmembrane</keyword>
<evidence type="ECO:0000256" key="4">
    <source>
        <dbReference type="ARBA" id="ARBA00022481"/>
    </source>
</evidence>
<dbReference type="InterPro" id="IPR010052">
    <property type="entry name" value="T2SS_protein-GspI"/>
</dbReference>
<dbReference type="Proteomes" id="UP000287766">
    <property type="component" value="Unassembled WGS sequence"/>
</dbReference>
<evidence type="ECO:0000259" key="10">
    <source>
        <dbReference type="Pfam" id="PF02501"/>
    </source>
</evidence>
<evidence type="ECO:0000256" key="1">
    <source>
        <dbReference type="ARBA" id="ARBA00004377"/>
    </source>
</evidence>
<comment type="similarity">
    <text evidence="2 9">Belongs to the GSP I family.</text>
</comment>
<comment type="subcellular location">
    <subcellularLocation>
        <location evidence="1 9">Cell inner membrane</location>
        <topology evidence="1 9">Single-pass membrane protein</topology>
    </subcellularLocation>
</comment>
<keyword evidence="7" id="KW-1133">Transmembrane helix</keyword>
<keyword evidence="12" id="KW-1185">Reference proteome</keyword>
<dbReference type="PROSITE" id="PS00409">
    <property type="entry name" value="PROKAR_NTER_METHYL"/>
    <property type="match status" value="1"/>
</dbReference>
<dbReference type="NCBIfam" id="TIGR02532">
    <property type="entry name" value="IV_pilin_GFxxxE"/>
    <property type="match status" value="1"/>
</dbReference>
<keyword evidence="8" id="KW-0472">Membrane</keyword>
<evidence type="ECO:0000313" key="11">
    <source>
        <dbReference type="EMBL" id="RUO41669.1"/>
    </source>
</evidence>
<dbReference type="GO" id="GO:0005886">
    <property type="term" value="C:plasma membrane"/>
    <property type="evidence" value="ECO:0007669"/>
    <property type="project" value="UniProtKB-SubCell"/>
</dbReference>
<name>A0A7Z6ZUH9_9GAMM</name>